<dbReference type="AlphaFoldDB" id="A0A517Q498"/>
<protein>
    <submittedName>
        <fullName evidence="1">Uncharacterized protein</fullName>
    </submittedName>
</protein>
<dbReference type="Proteomes" id="UP000315647">
    <property type="component" value="Chromosome"/>
</dbReference>
<name>A0A517Q498_9PLAN</name>
<dbReference type="RefSeq" id="WP_145448764.1">
    <property type="nucleotide sequence ID" value="NZ_CP037421.1"/>
</dbReference>
<proteinExistence type="predicted"/>
<evidence type="ECO:0000313" key="2">
    <source>
        <dbReference type="Proteomes" id="UP000315647"/>
    </source>
</evidence>
<organism evidence="1 2">
    <name type="scientific">Gimesia panareensis</name>
    <dbReference type="NCBI Taxonomy" id="2527978"/>
    <lineage>
        <taxon>Bacteria</taxon>
        <taxon>Pseudomonadati</taxon>
        <taxon>Planctomycetota</taxon>
        <taxon>Planctomycetia</taxon>
        <taxon>Planctomycetales</taxon>
        <taxon>Planctomycetaceae</taxon>
        <taxon>Gimesia</taxon>
    </lineage>
</organism>
<gene>
    <name evidence="1" type="ORF">Enr10x_17540</name>
</gene>
<dbReference type="EMBL" id="CP037421">
    <property type="protein sequence ID" value="QDT26450.1"/>
    <property type="molecule type" value="Genomic_DNA"/>
</dbReference>
<keyword evidence="2" id="KW-1185">Reference proteome</keyword>
<sequence length="122" mass="13928">MQLSFSTNARHRTFSRAMDRIDTRFQPLLDAFQTVKLEHPVHEVILVGITDDKPPQFFEEIENSDGFFQVFAGCSLRGGDQELVADVFEILRNATRLYPFAAPDHETLEALFKRMRPAVVGT</sequence>
<accession>A0A517Q498</accession>
<evidence type="ECO:0000313" key="1">
    <source>
        <dbReference type="EMBL" id="QDT26450.1"/>
    </source>
</evidence>
<reference evidence="1 2" key="1">
    <citation type="submission" date="2019-03" db="EMBL/GenBank/DDBJ databases">
        <title>Deep-cultivation of Planctomycetes and their phenomic and genomic characterization uncovers novel biology.</title>
        <authorList>
            <person name="Wiegand S."/>
            <person name="Jogler M."/>
            <person name="Boedeker C."/>
            <person name="Pinto D."/>
            <person name="Vollmers J."/>
            <person name="Rivas-Marin E."/>
            <person name="Kohn T."/>
            <person name="Peeters S.H."/>
            <person name="Heuer A."/>
            <person name="Rast P."/>
            <person name="Oberbeckmann S."/>
            <person name="Bunk B."/>
            <person name="Jeske O."/>
            <person name="Meyerdierks A."/>
            <person name="Storesund J.E."/>
            <person name="Kallscheuer N."/>
            <person name="Luecker S."/>
            <person name="Lage O.M."/>
            <person name="Pohl T."/>
            <person name="Merkel B.J."/>
            <person name="Hornburger P."/>
            <person name="Mueller R.-W."/>
            <person name="Bruemmer F."/>
            <person name="Labrenz M."/>
            <person name="Spormann A.M."/>
            <person name="Op den Camp H."/>
            <person name="Overmann J."/>
            <person name="Amann R."/>
            <person name="Jetten M.S.M."/>
            <person name="Mascher T."/>
            <person name="Medema M.H."/>
            <person name="Devos D.P."/>
            <person name="Kaster A.-K."/>
            <person name="Ovreas L."/>
            <person name="Rohde M."/>
            <person name="Galperin M.Y."/>
            <person name="Jogler C."/>
        </authorList>
    </citation>
    <scope>NUCLEOTIDE SEQUENCE [LARGE SCALE GENOMIC DNA]</scope>
    <source>
        <strain evidence="1 2">Enr10</strain>
    </source>
</reference>